<evidence type="ECO:0000256" key="8">
    <source>
        <dbReference type="ARBA" id="ARBA00037387"/>
    </source>
</evidence>
<proteinExistence type="predicted"/>
<evidence type="ECO:0000256" key="1">
    <source>
        <dbReference type="ARBA" id="ARBA00004496"/>
    </source>
</evidence>
<dbReference type="EMBL" id="JQIF01000054">
    <property type="protein sequence ID" value="KGJ52762.1"/>
    <property type="molecule type" value="Genomic_DNA"/>
</dbReference>
<dbReference type="Proteomes" id="UP000030008">
    <property type="component" value="Unassembled WGS sequence"/>
</dbReference>
<dbReference type="InterPro" id="IPR016152">
    <property type="entry name" value="PTrfase/Anion_transptr"/>
</dbReference>
<reference evidence="12 13" key="1">
    <citation type="submission" date="2014-08" db="EMBL/GenBank/DDBJ databases">
        <title>Clostridium innocuum, an unnegligible vancomycin-resistant pathogen causing extra-intestinal infections.</title>
        <authorList>
            <person name="Feng Y."/>
            <person name="Chiu C.-H."/>
        </authorList>
    </citation>
    <scope>NUCLEOTIDE SEQUENCE [LARGE SCALE GENOMIC DNA]</scope>
    <source>
        <strain evidence="12 13">AN88</strain>
    </source>
</reference>
<protein>
    <recommendedName>
        <fullName evidence="9">Ascorbate-specific PTS system EIIA component</fullName>
    </recommendedName>
    <alternativeName>
        <fullName evidence="10">Ascorbate-specific phosphotransferase enzyme IIA component</fullName>
    </alternativeName>
</protein>
<keyword evidence="12" id="KW-0762">Sugar transport</keyword>
<dbReference type="InterPro" id="IPR051351">
    <property type="entry name" value="Ascorbate-PTS_EIIA_comp"/>
</dbReference>
<evidence type="ECO:0000256" key="7">
    <source>
        <dbReference type="ARBA" id="ARBA00022777"/>
    </source>
</evidence>
<dbReference type="SUPFAM" id="SSF55804">
    <property type="entry name" value="Phoshotransferase/anion transport protein"/>
    <property type="match status" value="1"/>
</dbReference>
<feature type="domain" description="PTS EIIA type-2" evidence="11">
    <location>
        <begin position="4"/>
        <end position="145"/>
    </location>
</feature>
<dbReference type="RefSeq" id="WP_009587801.1">
    <property type="nucleotide sequence ID" value="NZ_CP048837.1"/>
</dbReference>
<accession>A0A099I658</accession>
<dbReference type="PANTHER" id="PTHR36203:SF1">
    <property type="entry name" value="ASCORBATE-SPECIFIC PTS SYSTEM EIIA COMPONENT"/>
    <property type="match status" value="1"/>
</dbReference>
<evidence type="ECO:0000313" key="13">
    <source>
        <dbReference type="Proteomes" id="UP000030008"/>
    </source>
</evidence>
<dbReference type="CDD" id="cd00211">
    <property type="entry name" value="PTS_IIA_fru"/>
    <property type="match status" value="1"/>
</dbReference>
<evidence type="ECO:0000256" key="4">
    <source>
        <dbReference type="ARBA" id="ARBA00022553"/>
    </source>
</evidence>
<evidence type="ECO:0000256" key="6">
    <source>
        <dbReference type="ARBA" id="ARBA00022683"/>
    </source>
</evidence>
<evidence type="ECO:0000259" key="11">
    <source>
        <dbReference type="PROSITE" id="PS51094"/>
    </source>
</evidence>
<dbReference type="Gene3D" id="3.40.930.10">
    <property type="entry name" value="Mannitol-specific EII, Chain A"/>
    <property type="match status" value="1"/>
</dbReference>
<keyword evidence="4" id="KW-0597">Phosphoprotein</keyword>
<evidence type="ECO:0000256" key="9">
    <source>
        <dbReference type="ARBA" id="ARBA00041175"/>
    </source>
</evidence>
<dbReference type="InterPro" id="IPR002178">
    <property type="entry name" value="PTS_EIIA_type-2_dom"/>
</dbReference>
<dbReference type="GO" id="GO:0016301">
    <property type="term" value="F:kinase activity"/>
    <property type="evidence" value="ECO:0007669"/>
    <property type="project" value="UniProtKB-KW"/>
</dbReference>
<dbReference type="GO" id="GO:0005737">
    <property type="term" value="C:cytoplasm"/>
    <property type="evidence" value="ECO:0007669"/>
    <property type="project" value="UniProtKB-SubCell"/>
</dbReference>
<keyword evidence="3" id="KW-0963">Cytoplasm</keyword>
<dbReference type="Pfam" id="PF00359">
    <property type="entry name" value="PTS_EIIA_2"/>
    <property type="match status" value="1"/>
</dbReference>
<evidence type="ECO:0000256" key="2">
    <source>
        <dbReference type="ARBA" id="ARBA00022448"/>
    </source>
</evidence>
<evidence type="ECO:0000313" key="12">
    <source>
        <dbReference type="EMBL" id="KGJ52762.1"/>
    </source>
</evidence>
<dbReference type="GO" id="GO:0009401">
    <property type="term" value="P:phosphoenolpyruvate-dependent sugar phosphotransferase system"/>
    <property type="evidence" value="ECO:0007669"/>
    <property type="project" value="UniProtKB-KW"/>
</dbReference>
<dbReference type="PROSITE" id="PS51094">
    <property type="entry name" value="PTS_EIIA_TYPE_2"/>
    <property type="match status" value="1"/>
</dbReference>
<dbReference type="AlphaFoldDB" id="A0A099I658"/>
<sequence>MKGIELSEKNVRLHVSARDWEEAVRIGGRILVENGTAKESYVEGIVNSIKEYGPYVVISKGFAIPHTRAEDGSLGIGFSLITLREPVYFDPKDDPVEVMICFSAIDSQTHLDILKMIVTFVEKGYVEKIAKLDTIDELNALLQNEE</sequence>
<keyword evidence="6" id="KW-0598">Phosphotransferase system</keyword>
<name>A0A099I658_CLOIN</name>
<keyword evidence="7" id="KW-0418">Kinase</keyword>
<dbReference type="PANTHER" id="PTHR36203">
    <property type="entry name" value="ASCORBATE-SPECIFIC PTS SYSTEM EIIA COMPONENT"/>
    <property type="match status" value="1"/>
</dbReference>
<evidence type="ECO:0000256" key="5">
    <source>
        <dbReference type="ARBA" id="ARBA00022679"/>
    </source>
</evidence>
<evidence type="ECO:0000256" key="3">
    <source>
        <dbReference type="ARBA" id="ARBA00022490"/>
    </source>
</evidence>
<keyword evidence="5" id="KW-0808">Transferase</keyword>
<comment type="function">
    <text evidence="8">The phosphoenolpyruvate-dependent sugar phosphotransferase system (sugar PTS), a major carbohydrate active transport system, catalyzes the phosphorylation of incoming sugar substrates concomitantly with their translocation across the cell membrane. The enzyme II UlaABC PTS system is involved in ascorbate transport.</text>
</comment>
<organism evidence="12 13">
    <name type="scientific">Clostridium innocuum</name>
    <dbReference type="NCBI Taxonomy" id="1522"/>
    <lineage>
        <taxon>Bacteria</taxon>
        <taxon>Bacillati</taxon>
        <taxon>Bacillota</taxon>
        <taxon>Clostridia</taxon>
        <taxon>Eubacteriales</taxon>
        <taxon>Clostridiaceae</taxon>
        <taxon>Clostridium</taxon>
    </lineage>
</organism>
<comment type="subcellular location">
    <subcellularLocation>
        <location evidence="1">Cytoplasm</location>
    </subcellularLocation>
</comment>
<gene>
    <name evidence="12" type="ORF">CIAN88_13075</name>
</gene>
<keyword evidence="2" id="KW-0813">Transport</keyword>
<comment type="caution">
    <text evidence="12">The sequence shown here is derived from an EMBL/GenBank/DDBJ whole genome shotgun (WGS) entry which is preliminary data.</text>
</comment>
<evidence type="ECO:0000256" key="10">
    <source>
        <dbReference type="ARBA" id="ARBA00042072"/>
    </source>
</evidence>